<proteinExistence type="predicted"/>
<evidence type="ECO:0000313" key="3">
    <source>
        <dbReference type="Proteomes" id="UP000541558"/>
    </source>
</evidence>
<protein>
    <submittedName>
        <fullName evidence="2">Uncharacterized protein</fullName>
    </submittedName>
</protein>
<feature type="compositionally biased region" description="Polar residues" evidence="1">
    <location>
        <begin position="1"/>
        <end position="14"/>
    </location>
</feature>
<comment type="caution">
    <text evidence="2">The sequence shown here is derived from an EMBL/GenBank/DDBJ whole genome shotgun (WGS) entry which is preliminary data.</text>
</comment>
<dbReference type="AlphaFoldDB" id="A0A8H5BGP4"/>
<dbReference type="Proteomes" id="UP000541558">
    <property type="component" value="Unassembled WGS sequence"/>
</dbReference>
<evidence type="ECO:0000256" key="1">
    <source>
        <dbReference type="SAM" id="MobiDB-lite"/>
    </source>
</evidence>
<gene>
    <name evidence="2" type="ORF">D9611_009254</name>
</gene>
<accession>A0A8H5BGP4</accession>
<evidence type="ECO:0000313" key="2">
    <source>
        <dbReference type="EMBL" id="KAF5323075.1"/>
    </source>
</evidence>
<dbReference type="EMBL" id="JAACJK010000167">
    <property type="protein sequence ID" value="KAF5323075.1"/>
    <property type="molecule type" value="Genomic_DNA"/>
</dbReference>
<organism evidence="2 3">
    <name type="scientific">Ephemerocybe angulata</name>
    <dbReference type="NCBI Taxonomy" id="980116"/>
    <lineage>
        <taxon>Eukaryota</taxon>
        <taxon>Fungi</taxon>
        <taxon>Dikarya</taxon>
        <taxon>Basidiomycota</taxon>
        <taxon>Agaricomycotina</taxon>
        <taxon>Agaricomycetes</taxon>
        <taxon>Agaricomycetidae</taxon>
        <taxon>Agaricales</taxon>
        <taxon>Agaricineae</taxon>
        <taxon>Psathyrellaceae</taxon>
        <taxon>Ephemerocybe</taxon>
    </lineage>
</organism>
<feature type="region of interest" description="Disordered" evidence="1">
    <location>
        <begin position="1"/>
        <end position="77"/>
    </location>
</feature>
<sequence length="237" mass="26179">MPSRAYPSSNQSAHQPRRTEAISIADITRGMPSRTEGTSTTPAEAPRRHRLSPPHASRNNTRAGNQPPPAPRPRTIELPGEGIPAPNLLNVNACLQSHNGMLPFNRWAVYTSPSRLINYLHLSRYSATTPLTRSMRLYHPAFATNDGIVEVFPQDIMFGRREHVNVGDVLEKIGEAVAAARLAGNMGRVEIPFASDSVYGLGPWDQSREIFFGGLEAVSWTHDVWEVLLVNARGQRV</sequence>
<keyword evidence="3" id="KW-1185">Reference proteome</keyword>
<name>A0A8H5BGP4_9AGAR</name>
<dbReference type="OrthoDB" id="10377535at2759"/>
<reference evidence="2 3" key="1">
    <citation type="journal article" date="2020" name="ISME J.">
        <title>Uncovering the hidden diversity of litter-decomposition mechanisms in mushroom-forming fungi.</title>
        <authorList>
            <person name="Floudas D."/>
            <person name="Bentzer J."/>
            <person name="Ahren D."/>
            <person name="Johansson T."/>
            <person name="Persson P."/>
            <person name="Tunlid A."/>
        </authorList>
    </citation>
    <scope>NUCLEOTIDE SEQUENCE [LARGE SCALE GENOMIC DNA]</scope>
    <source>
        <strain evidence="2 3">CBS 175.51</strain>
    </source>
</reference>